<keyword evidence="2" id="KW-1185">Reference proteome</keyword>
<sequence>MKAPIFSRSVSNHNILVQLGHDKKGLFKDINLLWLNLMMFWSGCLRTGVIASEA</sequence>
<name>A0ACB0KTF0_TRIPR</name>
<proteinExistence type="predicted"/>
<reference evidence="1" key="1">
    <citation type="submission" date="2023-10" db="EMBL/GenBank/DDBJ databases">
        <authorList>
            <person name="Rodriguez Cubillos JULIANA M."/>
            <person name="De Vega J."/>
        </authorList>
    </citation>
    <scope>NUCLEOTIDE SEQUENCE</scope>
</reference>
<dbReference type="Proteomes" id="UP001177021">
    <property type="component" value="Unassembled WGS sequence"/>
</dbReference>
<evidence type="ECO:0000313" key="1">
    <source>
        <dbReference type="EMBL" id="CAJ2660442.1"/>
    </source>
</evidence>
<comment type="caution">
    <text evidence="1">The sequence shown here is derived from an EMBL/GenBank/DDBJ whole genome shotgun (WGS) entry which is preliminary data.</text>
</comment>
<gene>
    <name evidence="1" type="ORF">MILVUS5_LOCUS26398</name>
</gene>
<accession>A0ACB0KTF0</accession>
<protein>
    <submittedName>
        <fullName evidence="1">Uncharacterized protein</fullName>
    </submittedName>
</protein>
<dbReference type="EMBL" id="CASHSV030000311">
    <property type="protein sequence ID" value="CAJ2660442.1"/>
    <property type="molecule type" value="Genomic_DNA"/>
</dbReference>
<evidence type="ECO:0000313" key="2">
    <source>
        <dbReference type="Proteomes" id="UP001177021"/>
    </source>
</evidence>
<organism evidence="1 2">
    <name type="scientific">Trifolium pratense</name>
    <name type="common">Red clover</name>
    <dbReference type="NCBI Taxonomy" id="57577"/>
    <lineage>
        <taxon>Eukaryota</taxon>
        <taxon>Viridiplantae</taxon>
        <taxon>Streptophyta</taxon>
        <taxon>Embryophyta</taxon>
        <taxon>Tracheophyta</taxon>
        <taxon>Spermatophyta</taxon>
        <taxon>Magnoliopsida</taxon>
        <taxon>eudicotyledons</taxon>
        <taxon>Gunneridae</taxon>
        <taxon>Pentapetalae</taxon>
        <taxon>rosids</taxon>
        <taxon>fabids</taxon>
        <taxon>Fabales</taxon>
        <taxon>Fabaceae</taxon>
        <taxon>Papilionoideae</taxon>
        <taxon>50 kb inversion clade</taxon>
        <taxon>NPAAA clade</taxon>
        <taxon>Hologalegina</taxon>
        <taxon>IRL clade</taxon>
        <taxon>Trifolieae</taxon>
        <taxon>Trifolium</taxon>
    </lineage>
</organism>